<evidence type="ECO:0000313" key="1">
    <source>
        <dbReference type="Proteomes" id="UP000095287"/>
    </source>
</evidence>
<sequence>MRTPHVALKIKKAHLGLVILQNLAYAFLVRLGDCNEE</sequence>
<name>A0A1I8AMG7_9BILA</name>
<dbReference type="WBParaSite" id="L893_g7290.t1">
    <property type="protein sequence ID" value="L893_g7290.t1"/>
    <property type="gene ID" value="L893_g7290"/>
</dbReference>
<keyword evidence="1" id="KW-1185">Reference proteome</keyword>
<dbReference type="Proteomes" id="UP000095287">
    <property type="component" value="Unplaced"/>
</dbReference>
<evidence type="ECO:0000313" key="2">
    <source>
        <dbReference type="WBParaSite" id="L893_g7290.t1"/>
    </source>
</evidence>
<accession>A0A1I8AMG7</accession>
<proteinExistence type="predicted"/>
<reference evidence="2" key="1">
    <citation type="submission" date="2016-11" db="UniProtKB">
        <authorList>
            <consortium name="WormBaseParasite"/>
        </authorList>
    </citation>
    <scope>IDENTIFICATION</scope>
</reference>
<organism evidence="1 2">
    <name type="scientific">Steinernema glaseri</name>
    <dbReference type="NCBI Taxonomy" id="37863"/>
    <lineage>
        <taxon>Eukaryota</taxon>
        <taxon>Metazoa</taxon>
        <taxon>Ecdysozoa</taxon>
        <taxon>Nematoda</taxon>
        <taxon>Chromadorea</taxon>
        <taxon>Rhabditida</taxon>
        <taxon>Tylenchina</taxon>
        <taxon>Panagrolaimomorpha</taxon>
        <taxon>Strongyloidoidea</taxon>
        <taxon>Steinernematidae</taxon>
        <taxon>Steinernema</taxon>
    </lineage>
</organism>
<dbReference type="AlphaFoldDB" id="A0A1I8AMG7"/>
<protein>
    <submittedName>
        <fullName evidence="2">Uncharacterized protein</fullName>
    </submittedName>
</protein>